<evidence type="ECO:0000313" key="2">
    <source>
        <dbReference type="EMBL" id="MFC4542520.1"/>
    </source>
</evidence>
<proteinExistence type="predicted"/>
<accession>A0ABD5PPH7</accession>
<feature type="transmembrane region" description="Helical" evidence="1">
    <location>
        <begin position="98"/>
        <end position="115"/>
    </location>
</feature>
<dbReference type="AlphaFoldDB" id="A0ABD5PPH7"/>
<feature type="transmembrane region" description="Helical" evidence="1">
    <location>
        <begin position="6"/>
        <end position="25"/>
    </location>
</feature>
<feature type="transmembrane region" description="Helical" evidence="1">
    <location>
        <begin position="32"/>
        <end position="53"/>
    </location>
</feature>
<comment type="caution">
    <text evidence="2">The sequence shown here is derived from an EMBL/GenBank/DDBJ whole genome shotgun (WGS) entry which is preliminary data.</text>
</comment>
<feature type="transmembrane region" description="Helical" evidence="1">
    <location>
        <begin position="65"/>
        <end position="86"/>
    </location>
</feature>
<dbReference type="RefSeq" id="WP_250140781.1">
    <property type="nucleotide sequence ID" value="NZ_JALIQP010000002.1"/>
</dbReference>
<feature type="transmembrane region" description="Helical" evidence="1">
    <location>
        <begin position="135"/>
        <end position="155"/>
    </location>
</feature>
<keyword evidence="1" id="KW-0472">Membrane</keyword>
<name>A0ABD5PPH7_9EURY</name>
<evidence type="ECO:0000256" key="1">
    <source>
        <dbReference type="SAM" id="Phobius"/>
    </source>
</evidence>
<dbReference type="Pfam" id="PF25957">
    <property type="entry name" value="DUF7994"/>
    <property type="match status" value="1"/>
</dbReference>
<dbReference type="InterPro" id="IPR058307">
    <property type="entry name" value="DUF7994"/>
</dbReference>
<keyword evidence="1" id="KW-1133">Transmembrane helix</keyword>
<dbReference type="EMBL" id="JBHSFA010000007">
    <property type="protein sequence ID" value="MFC4542520.1"/>
    <property type="molecule type" value="Genomic_DNA"/>
</dbReference>
<keyword evidence="3" id="KW-1185">Reference proteome</keyword>
<dbReference type="Proteomes" id="UP001595898">
    <property type="component" value="Unassembled WGS sequence"/>
</dbReference>
<reference evidence="2 3" key="1">
    <citation type="journal article" date="2019" name="Int. J. Syst. Evol. Microbiol.">
        <title>The Global Catalogue of Microorganisms (GCM) 10K type strain sequencing project: providing services to taxonomists for standard genome sequencing and annotation.</title>
        <authorList>
            <consortium name="The Broad Institute Genomics Platform"/>
            <consortium name="The Broad Institute Genome Sequencing Center for Infectious Disease"/>
            <person name="Wu L."/>
            <person name="Ma J."/>
        </authorList>
    </citation>
    <scope>NUCLEOTIDE SEQUENCE [LARGE SCALE GENOMIC DNA]</scope>
    <source>
        <strain evidence="2 3">WLHS5</strain>
    </source>
</reference>
<sequence>MNRTGPWFGAFLLALVTAFLAAFGLTALADPIVLVLCSGLFVGAVLSIASGLASEVPIGPVAVPWHVLLGAAHVTVASAVAVLGLWTAATAGATSSQFLAVAMTVGGASLAWLGLQTARDDRHLEPDRTPSLQRLVGVVLLTVASIGIGVVVAALV</sequence>
<gene>
    <name evidence="2" type="ORF">ACFO5R_11385</name>
</gene>
<keyword evidence="1" id="KW-0812">Transmembrane</keyword>
<evidence type="ECO:0000313" key="3">
    <source>
        <dbReference type="Proteomes" id="UP001595898"/>
    </source>
</evidence>
<protein>
    <submittedName>
        <fullName evidence="2">Uncharacterized protein</fullName>
    </submittedName>
</protein>
<organism evidence="2 3">
    <name type="scientific">Halosolutus amylolyticus</name>
    <dbReference type="NCBI Taxonomy" id="2932267"/>
    <lineage>
        <taxon>Archaea</taxon>
        <taxon>Methanobacteriati</taxon>
        <taxon>Methanobacteriota</taxon>
        <taxon>Stenosarchaea group</taxon>
        <taxon>Halobacteria</taxon>
        <taxon>Halobacteriales</taxon>
        <taxon>Natrialbaceae</taxon>
        <taxon>Halosolutus</taxon>
    </lineage>
</organism>